<dbReference type="Proteomes" id="UP000244956">
    <property type="component" value="Unassembled WGS sequence"/>
</dbReference>
<dbReference type="PANTHER" id="PTHR33933:SF1">
    <property type="entry name" value="PROTEIN ADENYLYLTRANSFERASE MNTA-RELATED"/>
    <property type="match status" value="1"/>
</dbReference>
<dbReference type="SUPFAM" id="SSF81301">
    <property type="entry name" value="Nucleotidyltransferase"/>
    <property type="match status" value="1"/>
</dbReference>
<reference evidence="2 3" key="1">
    <citation type="submission" date="2018-05" db="EMBL/GenBank/DDBJ databases">
        <title>Marinilabilia rubrum sp. nov., isolated from saltern sediment.</title>
        <authorList>
            <person name="Zhang R."/>
        </authorList>
    </citation>
    <scope>NUCLEOTIDE SEQUENCE [LARGE SCALE GENOMIC DNA]</scope>
    <source>
        <strain evidence="2 3">WTE16</strain>
    </source>
</reference>
<dbReference type="CDD" id="cd05403">
    <property type="entry name" value="NT_KNTase_like"/>
    <property type="match status" value="1"/>
</dbReference>
<dbReference type="InterPro" id="IPR052548">
    <property type="entry name" value="Type_VII_TA_antitoxin"/>
</dbReference>
<dbReference type="Pfam" id="PF18765">
    <property type="entry name" value="Polbeta"/>
    <property type="match status" value="1"/>
</dbReference>
<feature type="domain" description="Polymerase beta nucleotidyltransferase" evidence="1">
    <location>
        <begin position="12"/>
        <end position="96"/>
    </location>
</feature>
<gene>
    <name evidence="2" type="ORF">DDZ16_19475</name>
</gene>
<dbReference type="OrthoDB" id="9803106at2"/>
<accession>A0A2U2B3S1</accession>
<dbReference type="AlphaFoldDB" id="A0A2U2B3S1"/>
<proteinExistence type="predicted"/>
<evidence type="ECO:0000259" key="1">
    <source>
        <dbReference type="Pfam" id="PF18765"/>
    </source>
</evidence>
<dbReference type="InterPro" id="IPR043519">
    <property type="entry name" value="NT_sf"/>
</dbReference>
<name>A0A2U2B3S1_9BACT</name>
<dbReference type="Gene3D" id="3.30.460.10">
    <property type="entry name" value="Beta Polymerase, domain 2"/>
    <property type="match status" value="1"/>
</dbReference>
<protein>
    <recommendedName>
        <fullName evidence="1">Polymerase beta nucleotidyltransferase domain-containing protein</fullName>
    </recommendedName>
</protein>
<dbReference type="PANTHER" id="PTHR33933">
    <property type="entry name" value="NUCLEOTIDYLTRANSFERASE"/>
    <property type="match status" value="1"/>
</dbReference>
<organism evidence="2 3">
    <name type="scientific">Marinilabilia rubra</name>
    <dbReference type="NCBI Taxonomy" id="2162893"/>
    <lineage>
        <taxon>Bacteria</taxon>
        <taxon>Pseudomonadati</taxon>
        <taxon>Bacteroidota</taxon>
        <taxon>Bacteroidia</taxon>
        <taxon>Marinilabiliales</taxon>
        <taxon>Marinilabiliaceae</taxon>
        <taxon>Marinilabilia</taxon>
    </lineage>
</organism>
<evidence type="ECO:0000313" key="2">
    <source>
        <dbReference type="EMBL" id="PWD97694.1"/>
    </source>
</evidence>
<comment type="caution">
    <text evidence="2">The sequence shown here is derived from an EMBL/GenBank/DDBJ whole genome shotgun (WGS) entry which is preliminary data.</text>
</comment>
<dbReference type="InterPro" id="IPR041633">
    <property type="entry name" value="Polbeta"/>
</dbReference>
<sequence>MFGLSKTTIDRLLNVFNKFDVVQQVILFGSRAKGNFKEGSDIDLALIGDGLNFETIRKLEIKIDDLMLPYDVDLIIYDKIKETKLKEHIKRMGVELM</sequence>
<dbReference type="EMBL" id="QEWP01000028">
    <property type="protein sequence ID" value="PWD97694.1"/>
    <property type="molecule type" value="Genomic_DNA"/>
</dbReference>
<evidence type="ECO:0000313" key="3">
    <source>
        <dbReference type="Proteomes" id="UP000244956"/>
    </source>
</evidence>
<keyword evidence="3" id="KW-1185">Reference proteome</keyword>